<accession>A0ACB1B2A0</accession>
<gene>
    <name evidence="1" type="ORF">MENTE1834_LOCUS46287</name>
</gene>
<comment type="caution">
    <text evidence="1">The sequence shown here is derived from an EMBL/GenBank/DDBJ whole genome shotgun (WGS) entry which is preliminary data.</text>
</comment>
<dbReference type="Proteomes" id="UP001497535">
    <property type="component" value="Unassembled WGS sequence"/>
</dbReference>
<name>A0ACB1B2A0_MELEN</name>
<proteinExistence type="predicted"/>
<sequence>MEKIKGGRDRKEGKEDLEGKIKTTDIIEVLNEEFKWLNLGFKRKIKEKFQKKGKVENNRKFVAEHFKILKKELTDIDRGIGNCKVLRDSILQVLRYNDESDTIHQEFRGRSVF</sequence>
<organism evidence="1 2">
    <name type="scientific">Meloidogyne enterolobii</name>
    <name type="common">Root-knot nematode worm</name>
    <name type="synonym">Meloidogyne mayaguensis</name>
    <dbReference type="NCBI Taxonomy" id="390850"/>
    <lineage>
        <taxon>Eukaryota</taxon>
        <taxon>Metazoa</taxon>
        <taxon>Ecdysozoa</taxon>
        <taxon>Nematoda</taxon>
        <taxon>Chromadorea</taxon>
        <taxon>Rhabditida</taxon>
        <taxon>Tylenchina</taxon>
        <taxon>Tylenchomorpha</taxon>
        <taxon>Tylenchoidea</taxon>
        <taxon>Meloidogynidae</taxon>
        <taxon>Meloidogyninae</taxon>
        <taxon>Meloidogyne</taxon>
    </lineage>
</organism>
<evidence type="ECO:0000313" key="1">
    <source>
        <dbReference type="EMBL" id="CAK5118500.1"/>
    </source>
</evidence>
<reference evidence="1" key="1">
    <citation type="submission" date="2023-11" db="EMBL/GenBank/DDBJ databases">
        <authorList>
            <person name="Poullet M."/>
        </authorList>
    </citation>
    <scope>NUCLEOTIDE SEQUENCE</scope>
    <source>
        <strain evidence="1">E1834</strain>
    </source>
</reference>
<evidence type="ECO:0000313" key="2">
    <source>
        <dbReference type="Proteomes" id="UP001497535"/>
    </source>
</evidence>
<protein>
    <submittedName>
        <fullName evidence="1">Uncharacterized protein</fullName>
    </submittedName>
</protein>
<dbReference type="EMBL" id="CAVMJV010000164">
    <property type="protein sequence ID" value="CAK5118500.1"/>
    <property type="molecule type" value="Genomic_DNA"/>
</dbReference>
<keyword evidence="2" id="KW-1185">Reference proteome</keyword>